<organism evidence="1 2">
    <name type="scientific">Planktothrix agardhii (strain NIVA-CYA 126/8)</name>
    <dbReference type="NCBI Taxonomy" id="388467"/>
    <lineage>
        <taxon>Bacteria</taxon>
        <taxon>Bacillati</taxon>
        <taxon>Cyanobacteriota</taxon>
        <taxon>Cyanophyceae</taxon>
        <taxon>Oscillatoriophycideae</taxon>
        <taxon>Oscillatoriales</taxon>
        <taxon>Microcoleaceae</taxon>
        <taxon>Planktothrix</taxon>
    </lineage>
</organism>
<keyword evidence="2" id="KW-1185">Reference proteome</keyword>
<dbReference type="Proteomes" id="UP000027395">
    <property type="component" value="Chromosome"/>
</dbReference>
<dbReference type="STRING" id="388467.A19Y_3531"/>
<protein>
    <submittedName>
        <fullName evidence="1">Uncharacterized protein</fullName>
    </submittedName>
</protein>
<dbReference type="GeneID" id="77288038"/>
<dbReference type="InterPro" id="IPR054652">
    <property type="entry name" value="T4P_EbsA-like"/>
</dbReference>
<evidence type="ECO:0000313" key="2">
    <source>
        <dbReference type="Proteomes" id="UP000027395"/>
    </source>
</evidence>
<dbReference type="NCBIfam" id="NF045587">
    <property type="entry name" value="T4P_biogen_EbsA"/>
    <property type="match status" value="1"/>
</dbReference>
<proteinExistence type="predicted"/>
<evidence type="ECO:0000313" key="1">
    <source>
        <dbReference type="EMBL" id="KEI68293.1"/>
    </source>
</evidence>
<accession>A0A073CKQ4</accession>
<dbReference type="EMBL" id="CM002803">
    <property type="protein sequence ID" value="KEI68293.1"/>
    <property type="molecule type" value="Genomic_DNA"/>
</dbReference>
<gene>
    <name evidence="1" type="ORF">A19Y_3531</name>
</gene>
<dbReference type="PATRIC" id="fig|388467.6.peg.3477"/>
<dbReference type="eggNOG" id="ENOG50318FE">
    <property type="taxonomic scope" value="Bacteria"/>
</dbReference>
<name>A0A073CKQ4_PLAA1</name>
<reference evidence="1 2" key="1">
    <citation type="journal article" date="2014" name="Appl. Environ. Microbiol.">
        <title>Elucidation of insertion elements encoded on plasmids and in vitro construction of shuttle vectors from the toxic cyanobacterium Planktothrix.</title>
        <authorList>
            <person name="Christiansen G."/>
            <person name="Goesmann A."/>
            <person name="Kurmayer R."/>
        </authorList>
    </citation>
    <scope>NUCLEOTIDE SEQUENCE [LARGE SCALE GENOMIC DNA]</scope>
    <source>
        <strain evidence="1 2">NIVA-CYA 126/8</strain>
    </source>
</reference>
<dbReference type="RefSeq" id="WP_173401007.1">
    <property type="nucleotide sequence ID" value="NZ_CM002803.1"/>
</dbReference>
<dbReference type="HOGENOM" id="CLU_1955942_0_0_3"/>
<sequence length="129" mass="14921">MTDTTVALTQLKAAEKREIGVYLPYYDEKKRKYLAYSISLYKEKSLEGARNIDGGDGIPFVATWNVSSLPADLTRCRVQFDGNADLSYEVILSNHEFIKYLIEVLQNFSRTRTVDFSQDFYKKLLHLDH</sequence>
<dbReference type="AlphaFoldDB" id="A0A073CKQ4"/>